<dbReference type="PROSITE" id="PS51725">
    <property type="entry name" value="ABM"/>
    <property type="match status" value="1"/>
</dbReference>
<dbReference type="Pfam" id="PF03992">
    <property type="entry name" value="ABM"/>
    <property type="match status" value="1"/>
</dbReference>
<feature type="domain" description="ABM" evidence="1">
    <location>
        <begin position="2"/>
        <end position="90"/>
    </location>
</feature>
<evidence type="ECO:0000313" key="3">
    <source>
        <dbReference type="Proteomes" id="UP001056766"/>
    </source>
</evidence>
<dbReference type="EMBL" id="JAGSOI010000042">
    <property type="protein sequence ID" value="MCM1987286.1"/>
    <property type="molecule type" value="Genomic_DNA"/>
</dbReference>
<keyword evidence="2" id="KW-0503">Monooxygenase</keyword>
<accession>A0A9E4ZGR8</accession>
<sequence length="95" mass="11166">MIMIVAKNKVRKDKKQDFLKITEELIQKSQNEKGCISYDLYEDLADPYTLTFIESWEDMEAIDLHNKADHFMKIVPKLADLTEGEIEVRSYRPAK</sequence>
<organism evidence="2 3">
    <name type="scientific">Methanococcoides seepicolus</name>
    <dbReference type="NCBI Taxonomy" id="2828780"/>
    <lineage>
        <taxon>Archaea</taxon>
        <taxon>Methanobacteriati</taxon>
        <taxon>Methanobacteriota</taxon>
        <taxon>Stenosarchaea group</taxon>
        <taxon>Methanomicrobia</taxon>
        <taxon>Methanosarcinales</taxon>
        <taxon>Methanosarcinaceae</taxon>
        <taxon>Methanococcoides</taxon>
    </lineage>
</organism>
<dbReference type="GO" id="GO:0004497">
    <property type="term" value="F:monooxygenase activity"/>
    <property type="evidence" value="ECO:0007669"/>
    <property type="project" value="UniProtKB-KW"/>
</dbReference>
<dbReference type="InterPro" id="IPR007138">
    <property type="entry name" value="ABM_dom"/>
</dbReference>
<reference evidence="2" key="1">
    <citation type="journal article" date="2021" name="mSystems">
        <title>Bacteria and Archaea Synergistically Convert Glycine Betaine to Biogenic Methane in the Formosa Cold Seep of the South China Sea.</title>
        <authorList>
            <person name="Li L."/>
            <person name="Zhang W."/>
            <person name="Zhang S."/>
            <person name="Song L."/>
            <person name="Sun Q."/>
            <person name="Zhang H."/>
            <person name="Xiang H."/>
            <person name="Dong X."/>
        </authorList>
    </citation>
    <scope>NUCLEOTIDE SEQUENCE</scope>
    <source>
        <strain evidence="2">LLY</strain>
    </source>
</reference>
<dbReference type="InterPro" id="IPR011008">
    <property type="entry name" value="Dimeric_a/b-barrel"/>
</dbReference>
<dbReference type="InterPro" id="IPR050744">
    <property type="entry name" value="AI-2_Isomerase_LsrG"/>
</dbReference>
<evidence type="ECO:0000259" key="1">
    <source>
        <dbReference type="PROSITE" id="PS51725"/>
    </source>
</evidence>
<dbReference type="PANTHER" id="PTHR33336">
    <property type="entry name" value="QUINOL MONOOXYGENASE YGIN-RELATED"/>
    <property type="match status" value="1"/>
</dbReference>
<proteinExistence type="predicted"/>
<dbReference type="SUPFAM" id="SSF54909">
    <property type="entry name" value="Dimeric alpha+beta barrel"/>
    <property type="match status" value="1"/>
</dbReference>
<comment type="caution">
    <text evidence="2">The sequence shown here is derived from an EMBL/GenBank/DDBJ whole genome shotgun (WGS) entry which is preliminary data.</text>
</comment>
<dbReference type="PANTHER" id="PTHR33336:SF15">
    <property type="entry name" value="ABM DOMAIN-CONTAINING PROTEIN"/>
    <property type="match status" value="1"/>
</dbReference>
<keyword evidence="2" id="KW-0560">Oxidoreductase</keyword>
<dbReference type="Gene3D" id="3.30.70.100">
    <property type="match status" value="1"/>
</dbReference>
<evidence type="ECO:0000313" key="2">
    <source>
        <dbReference type="EMBL" id="MCM1987286.1"/>
    </source>
</evidence>
<dbReference type="Proteomes" id="UP001056766">
    <property type="component" value="Unassembled WGS sequence"/>
</dbReference>
<keyword evidence="3" id="KW-1185">Reference proteome</keyword>
<name>A0A9E4ZGR8_9EURY</name>
<gene>
    <name evidence="2" type="ORF">KDK67_09885</name>
</gene>
<dbReference type="AlphaFoldDB" id="A0A9E4ZGR8"/>
<protein>
    <submittedName>
        <fullName evidence="2">Antibiotic biosynthesis monooxygenase</fullName>
    </submittedName>
</protein>
<reference evidence="2" key="2">
    <citation type="submission" date="2021-04" db="EMBL/GenBank/DDBJ databases">
        <authorList>
            <person name="Dong X."/>
        </authorList>
    </citation>
    <scope>NUCLEOTIDE SEQUENCE</scope>
    <source>
        <strain evidence="2">LLY</strain>
    </source>
</reference>
<dbReference type="RefSeq" id="WP_250868626.1">
    <property type="nucleotide sequence ID" value="NZ_JAGSOI010000042.1"/>
</dbReference>